<protein>
    <submittedName>
        <fullName evidence="2">Uncharacterized protein</fullName>
    </submittedName>
</protein>
<dbReference type="Proteomes" id="UP000070299">
    <property type="component" value="Unassembled WGS sequence"/>
</dbReference>
<evidence type="ECO:0000313" key="2">
    <source>
        <dbReference type="EMBL" id="KXI27024.1"/>
    </source>
</evidence>
<sequence>MLSNLAVAPVAPLPPLPPVGGGSRHVEINIDEHDIEETIREAFERDSDYAEESRDKMRELSERQRDLSWQQREYERNRRDLEFEKRNAEGDRRKEIDKELANVAGDLKKLESKRAELEKYTQQLAQEQAKIAQEREAAKKQLYSQSLAVFEETVGNMLCRYGAGLKSLSDNEHINFVLSDFAEADKDSVIRSHDKVYVFKYKDVKSCVTGKSNKEQLLATATTYLF</sequence>
<organism evidence="2 3">
    <name type="scientific">Paraglaciecola hydrolytica</name>
    <dbReference type="NCBI Taxonomy" id="1799789"/>
    <lineage>
        <taxon>Bacteria</taxon>
        <taxon>Pseudomonadati</taxon>
        <taxon>Pseudomonadota</taxon>
        <taxon>Gammaproteobacteria</taxon>
        <taxon>Alteromonadales</taxon>
        <taxon>Alteromonadaceae</taxon>
        <taxon>Paraglaciecola</taxon>
    </lineage>
</organism>
<dbReference type="AlphaFoldDB" id="A0A148KL40"/>
<comment type="caution">
    <text evidence="2">The sequence shown here is derived from an EMBL/GenBank/DDBJ whole genome shotgun (WGS) entry which is preliminary data.</text>
</comment>
<dbReference type="EMBL" id="LSNE01000018">
    <property type="protein sequence ID" value="KXI27024.1"/>
    <property type="molecule type" value="Genomic_DNA"/>
</dbReference>
<dbReference type="STRING" id="1799789.AX660_02475"/>
<keyword evidence="3" id="KW-1185">Reference proteome</keyword>
<proteinExistence type="predicted"/>
<name>A0A148KL40_9ALTE</name>
<accession>A0A148KL40</accession>
<feature type="region of interest" description="Disordered" evidence="1">
    <location>
        <begin position="45"/>
        <end position="71"/>
    </location>
</feature>
<reference evidence="3" key="1">
    <citation type="submission" date="2016-02" db="EMBL/GenBank/DDBJ databases">
        <authorList>
            <person name="Schultz-Johansen M."/>
            <person name="Glaring M.A."/>
            <person name="Bech P.K."/>
            <person name="Stougaard P."/>
        </authorList>
    </citation>
    <scope>NUCLEOTIDE SEQUENCE [LARGE SCALE GENOMIC DNA]</scope>
    <source>
        <strain evidence="3">S66</strain>
    </source>
</reference>
<feature type="compositionally biased region" description="Low complexity" evidence="1">
    <location>
        <begin position="1"/>
        <end position="10"/>
    </location>
</feature>
<dbReference type="OrthoDB" id="7061952at2"/>
<evidence type="ECO:0000313" key="3">
    <source>
        <dbReference type="Proteomes" id="UP000070299"/>
    </source>
</evidence>
<evidence type="ECO:0000256" key="1">
    <source>
        <dbReference type="SAM" id="MobiDB-lite"/>
    </source>
</evidence>
<feature type="region of interest" description="Disordered" evidence="1">
    <location>
        <begin position="1"/>
        <end position="24"/>
    </location>
</feature>
<gene>
    <name evidence="2" type="ORF">AX660_02475</name>
</gene>